<comment type="caution">
    <text evidence="1">The sequence shown here is derived from an EMBL/GenBank/DDBJ whole genome shotgun (WGS) entry which is preliminary data.</text>
</comment>
<dbReference type="PROSITE" id="PS01228">
    <property type="entry name" value="COF_1"/>
    <property type="match status" value="1"/>
</dbReference>
<dbReference type="InterPro" id="IPR006379">
    <property type="entry name" value="HAD-SF_hydro_IIB"/>
</dbReference>
<evidence type="ECO:0000313" key="2">
    <source>
        <dbReference type="Proteomes" id="UP000290287"/>
    </source>
</evidence>
<organism evidence="1 2">
    <name type="scientific">Veronia nyctiphanis</name>
    <dbReference type="NCBI Taxonomy" id="1278244"/>
    <lineage>
        <taxon>Bacteria</taxon>
        <taxon>Pseudomonadati</taxon>
        <taxon>Pseudomonadota</taxon>
        <taxon>Gammaproteobacteria</taxon>
        <taxon>Vibrionales</taxon>
        <taxon>Vibrionaceae</taxon>
        <taxon>Veronia</taxon>
    </lineage>
</organism>
<protein>
    <submittedName>
        <fullName evidence="1">Uncharacterized protein</fullName>
    </submittedName>
</protein>
<dbReference type="Pfam" id="PF08282">
    <property type="entry name" value="Hydrolase_3"/>
    <property type="match status" value="1"/>
</dbReference>
<dbReference type="Gene3D" id="3.30.1240.10">
    <property type="match status" value="1"/>
</dbReference>
<sequence>MNDISDISNTLFVTDLDGTLLNEHQTLSDAALSFFLEHDANHLNFTYATARSLTSSRFVLDSLNLKLPVILYNGAQIYCPVKQEYIHSAYLEQDVASSLIGQFIEDGMSPVVHCIDENGDLRVYFQNISNPSTAKWLNSRLERGDTRFRATTGFSEITQSHVIEIMLADCHERLSAYQPMLDNDNMLSYVLSEDIYSPGHFWLEVSNAKANKGDAVAALKTHLNLSHIVTFGDNHNDIPMFQRSDWSFAVENGVESAHAAASHVIGKNTEDTVITQLRAILQNSKTKQPA</sequence>
<dbReference type="PANTHER" id="PTHR10000:SF8">
    <property type="entry name" value="HAD SUPERFAMILY HYDROLASE-LIKE, TYPE 3"/>
    <property type="match status" value="1"/>
</dbReference>
<dbReference type="NCBIfam" id="TIGR01484">
    <property type="entry name" value="HAD-SF-IIB"/>
    <property type="match status" value="1"/>
</dbReference>
<gene>
    <name evidence="1" type="ORF">CS022_03605</name>
</gene>
<dbReference type="SUPFAM" id="SSF56784">
    <property type="entry name" value="HAD-like"/>
    <property type="match status" value="1"/>
</dbReference>
<proteinExistence type="predicted"/>
<dbReference type="Gene3D" id="3.40.50.1000">
    <property type="entry name" value="HAD superfamily/HAD-like"/>
    <property type="match status" value="1"/>
</dbReference>
<dbReference type="Proteomes" id="UP000290287">
    <property type="component" value="Unassembled WGS sequence"/>
</dbReference>
<name>A0A4Q0YZP6_9GAMM</name>
<accession>A0A4Q0YZP6</accession>
<dbReference type="GO" id="GO:0005829">
    <property type="term" value="C:cytosol"/>
    <property type="evidence" value="ECO:0007669"/>
    <property type="project" value="TreeGrafter"/>
</dbReference>
<dbReference type="PANTHER" id="PTHR10000">
    <property type="entry name" value="PHOSPHOSERINE PHOSPHATASE"/>
    <property type="match status" value="1"/>
</dbReference>
<reference evidence="1 2" key="1">
    <citation type="submission" date="2017-10" db="EMBL/GenBank/DDBJ databases">
        <title>Nyctiphanis sp. nov., isolated from the stomach of the euphausiid Nyctiphanes simplex (Hansen, 1911) in the Gulf of California.</title>
        <authorList>
            <person name="Gomez-Gil B."/>
            <person name="Aguilar-Mendez M."/>
            <person name="Lopez-Cortes A."/>
            <person name="Gomez-Gutierrez J."/>
            <person name="Roque A."/>
            <person name="Lang E."/>
            <person name="Gonzalez-Castillo A."/>
        </authorList>
    </citation>
    <scope>NUCLEOTIDE SEQUENCE [LARGE SCALE GENOMIC DNA]</scope>
    <source>
        <strain evidence="1 2">CAIM 600</strain>
    </source>
</reference>
<dbReference type="GO" id="GO:0016791">
    <property type="term" value="F:phosphatase activity"/>
    <property type="evidence" value="ECO:0007669"/>
    <property type="project" value="TreeGrafter"/>
</dbReference>
<dbReference type="EMBL" id="PEIB01000002">
    <property type="protein sequence ID" value="RXJ74649.1"/>
    <property type="molecule type" value="Genomic_DNA"/>
</dbReference>
<dbReference type="OrthoDB" id="9781413at2"/>
<dbReference type="GO" id="GO:0000287">
    <property type="term" value="F:magnesium ion binding"/>
    <property type="evidence" value="ECO:0007669"/>
    <property type="project" value="TreeGrafter"/>
</dbReference>
<evidence type="ECO:0000313" key="1">
    <source>
        <dbReference type="EMBL" id="RXJ74649.1"/>
    </source>
</evidence>
<dbReference type="AlphaFoldDB" id="A0A4Q0YZP6"/>
<dbReference type="InterPro" id="IPR023214">
    <property type="entry name" value="HAD_sf"/>
</dbReference>
<dbReference type="InterPro" id="IPR036412">
    <property type="entry name" value="HAD-like_sf"/>
</dbReference>
<dbReference type="RefSeq" id="WP_129121119.1">
    <property type="nucleotide sequence ID" value="NZ_PEIB01000002.1"/>
</dbReference>
<keyword evidence="2" id="KW-1185">Reference proteome</keyword>